<dbReference type="GO" id="GO:0004674">
    <property type="term" value="F:protein serine/threonine kinase activity"/>
    <property type="evidence" value="ECO:0007669"/>
    <property type="project" value="TreeGrafter"/>
</dbReference>
<dbReference type="AlphaFoldDB" id="A0A8J3ZFI3"/>
<accession>A0A8J3ZFI3</accession>
<evidence type="ECO:0000256" key="6">
    <source>
        <dbReference type="SAM" id="Phobius"/>
    </source>
</evidence>
<keyword evidence="1" id="KW-0808">Transferase</keyword>
<dbReference type="EMBL" id="BOPG01000084">
    <property type="protein sequence ID" value="GIJ62941.1"/>
    <property type="molecule type" value="Genomic_DNA"/>
</dbReference>
<protein>
    <recommendedName>
        <fullName evidence="7">Protein kinase domain-containing protein</fullName>
    </recommendedName>
</protein>
<dbReference type="Pfam" id="PF00069">
    <property type="entry name" value="Pkinase"/>
    <property type="match status" value="1"/>
</dbReference>
<keyword evidence="6" id="KW-1133">Transmembrane helix</keyword>
<evidence type="ECO:0000259" key="7">
    <source>
        <dbReference type="PROSITE" id="PS50011"/>
    </source>
</evidence>
<dbReference type="SUPFAM" id="SSF56112">
    <property type="entry name" value="Protein kinase-like (PK-like)"/>
    <property type="match status" value="1"/>
</dbReference>
<dbReference type="CDD" id="cd14014">
    <property type="entry name" value="STKc_PknB_like"/>
    <property type="match status" value="1"/>
</dbReference>
<feature type="transmembrane region" description="Helical" evidence="6">
    <location>
        <begin position="270"/>
        <end position="291"/>
    </location>
</feature>
<proteinExistence type="predicted"/>
<sequence>MATVYLAGEPGGYVALKLVHEHLAADAEFRDRFAREAQLAARVPEHCTAALRDSGVHDDRPYLVTEYLDGPPLSRLVDDEGPLDPSTLHNVAVGLAAGLTAIHDCDLVHRDIKPSNVVVTRGGVRIIDFGIARTLATATGFTQSGVVMGSLGWTSPEQLGGREPMPAMDVFAWGCVIAYAATGRHPFGGDDTMTRSWRILNAEPDLGGVPGTVAELVGAALERDTERRPTAQELLLGLVGGAGSVVAVRPAVPAESAPESGGRPQRRRRWAVLLGAVSIGLAVAVAFASGAGGGHLNRLDAPAGSSQSATGGSPSAGGDASRPVSEPTPGRTPAPAVPPTGTGGADGGVNGGVDGGQSDAPTGTSPTKSKKPKKSKEP</sequence>
<keyword evidence="6" id="KW-0472">Membrane</keyword>
<keyword evidence="6" id="KW-0812">Transmembrane</keyword>
<dbReference type="PROSITE" id="PS50011">
    <property type="entry name" value="PROTEIN_KINASE_DOM"/>
    <property type="match status" value="1"/>
</dbReference>
<feature type="compositionally biased region" description="Gly residues" evidence="5">
    <location>
        <begin position="341"/>
        <end position="355"/>
    </location>
</feature>
<dbReference type="Gene3D" id="1.10.510.10">
    <property type="entry name" value="Transferase(Phosphotransferase) domain 1"/>
    <property type="match status" value="1"/>
</dbReference>
<dbReference type="InterPro" id="IPR011009">
    <property type="entry name" value="Kinase-like_dom_sf"/>
</dbReference>
<evidence type="ECO:0000313" key="9">
    <source>
        <dbReference type="Proteomes" id="UP000612585"/>
    </source>
</evidence>
<evidence type="ECO:0000256" key="5">
    <source>
        <dbReference type="SAM" id="MobiDB-lite"/>
    </source>
</evidence>
<dbReference type="InterPro" id="IPR000719">
    <property type="entry name" value="Prot_kinase_dom"/>
</dbReference>
<dbReference type="PANTHER" id="PTHR43289">
    <property type="entry name" value="MITOGEN-ACTIVATED PROTEIN KINASE KINASE KINASE 20-RELATED"/>
    <property type="match status" value="1"/>
</dbReference>
<evidence type="ECO:0000256" key="2">
    <source>
        <dbReference type="ARBA" id="ARBA00022741"/>
    </source>
</evidence>
<evidence type="ECO:0000256" key="4">
    <source>
        <dbReference type="ARBA" id="ARBA00022840"/>
    </source>
</evidence>
<evidence type="ECO:0000313" key="8">
    <source>
        <dbReference type="EMBL" id="GIJ62941.1"/>
    </source>
</evidence>
<evidence type="ECO:0000256" key="3">
    <source>
        <dbReference type="ARBA" id="ARBA00022777"/>
    </source>
</evidence>
<reference evidence="8" key="1">
    <citation type="submission" date="2021-01" db="EMBL/GenBank/DDBJ databases">
        <title>Whole genome shotgun sequence of Virgisporangium aurantiacum NBRC 16421.</title>
        <authorList>
            <person name="Komaki H."/>
            <person name="Tamura T."/>
        </authorList>
    </citation>
    <scope>NUCLEOTIDE SEQUENCE</scope>
    <source>
        <strain evidence="8">NBRC 16421</strain>
    </source>
</reference>
<organism evidence="8 9">
    <name type="scientific">Virgisporangium aurantiacum</name>
    <dbReference type="NCBI Taxonomy" id="175570"/>
    <lineage>
        <taxon>Bacteria</taxon>
        <taxon>Bacillati</taxon>
        <taxon>Actinomycetota</taxon>
        <taxon>Actinomycetes</taxon>
        <taxon>Micromonosporales</taxon>
        <taxon>Micromonosporaceae</taxon>
        <taxon>Virgisporangium</taxon>
    </lineage>
</organism>
<dbReference type="PANTHER" id="PTHR43289:SF34">
    <property type="entry name" value="SERINE_THREONINE-PROTEIN KINASE YBDM-RELATED"/>
    <property type="match status" value="1"/>
</dbReference>
<feature type="region of interest" description="Disordered" evidence="5">
    <location>
        <begin position="298"/>
        <end position="378"/>
    </location>
</feature>
<keyword evidence="2" id="KW-0547">Nucleotide-binding</keyword>
<evidence type="ECO:0000256" key="1">
    <source>
        <dbReference type="ARBA" id="ARBA00022679"/>
    </source>
</evidence>
<keyword evidence="4" id="KW-0067">ATP-binding</keyword>
<keyword evidence="9" id="KW-1185">Reference proteome</keyword>
<dbReference type="Proteomes" id="UP000612585">
    <property type="component" value="Unassembled WGS sequence"/>
</dbReference>
<feature type="compositionally biased region" description="Polar residues" evidence="5">
    <location>
        <begin position="304"/>
        <end position="313"/>
    </location>
</feature>
<comment type="caution">
    <text evidence="8">The sequence shown here is derived from an EMBL/GenBank/DDBJ whole genome shotgun (WGS) entry which is preliminary data.</text>
</comment>
<name>A0A8J3ZFI3_9ACTN</name>
<dbReference type="Gene3D" id="3.30.200.20">
    <property type="entry name" value="Phosphorylase Kinase, domain 1"/>
    <property type="match status" value="1"/>
</dbReference>
<feature type="domain" description="Protein kinase" evidence="7">
    <location>
        <begin position="1"/>
        <end position="252"/>
    </location>
</feature>
<dbReference type="GO" id="GO:0005524">
    <property type="term" value="F:ATP binding"/>
    <property type="evidence" value="ECO:0007669"/>
    <property type="project" value="UniProtKB-KW"/>
</dbReference>
<dbReference type="SMART" id="SM00220">
    <property type="entry name" value="S_TKc"/>
    <property type="match status" value="1"/>
</dbReference>
<dbReference type="PROSITE" id="PS00108">
    <property type="entry name" value="PROTEIN_KINASE_ST"/>
    <property type="match status" value="1"/>
</dbReference>
<feature type="compositionally biased region" description="Basic residues" evidence="5">
    <location>
        <begin position="368"/>
        <end position="378"/>
    </location>
</feature>
<dbReference type="InterPro" id="IPR008271">
    <property type="entry name" value="Ser/Thr_kinase_AS"/>
</dbReference>
<keyword evidence="3" id="KW-0418">Kinase</keyword>
<gene>
    <name evidence="8" type="ORF">Vau01_104570</name>
</gene>